<dbReference type="PROSITE" id="PS00078">
    <property type="entry name" value="COX2"/>
    <property type="match status" value="1"/>
</dbReference>
<keyword evidence="7 16" id="KW-0479">Metal-binding</keyword>
<comment type="catalytic activity">
    <reaction evidence="14 16">
        <text>4 Fe(II)-[cytochrome c] + O2 + 8 H(+)(in) = 4 Fe(III)-[cytochrome c] + 2 H2O + 4 H(+)(out)</text>
        <dbReference type="Rhea" id="RHEA:11436"/>
        <dbReference type="Rhea" id="RHEA-COMP:10350"/>
        <dbReference type="Rhea" id="RHEA-COMP:14399"/>
        <dbReference type="ChEBI" id="CHEBI:15377"/>
        <dbReference type="ChEBI" id="CHEBI:15378"/>
        <dbReference type="ChEBI" id="CHEBI:15379"/>
        <dbReference type="ChEBI" id="CHEBI:29033"/>
        <dbReference type="ChEBI" id="CHEBI:29034"/>
        <dbReference type="EC" id="7.1.1.9"/>
    </reaction>
</comment>
<keyword evidence="12 18" id="KW-0472">Membrane</keyword>
<dbReference type="EC" id="7.1.1.9" evidence="16"/>
<dbReference type="FunFam" id="2.60.40.420:FF:000001">
    <property type="entry name" value="Cytochrome c oxidase subunit 2"/>
    <property type="match status" value="1"/>
</dbReference>
<evidence type="ECO:0000256" key="10">
    <source>
        <dbReference type="ARBA" id="ARBA00022989"/>
    </source>
</evidence>
<dbReference type="GO" id="GO:0016491">
    <property type="term" value="F:oxidoreductase activity"/>
    <property type="evidence" value="ECO:0007669"/>
    <property type="project" value="InterPro"/>
</dbReference>
<evidence type="ECO:0000256" key="16">
    <source>
        <dbReference type="RuleBase" id="RU004024"/>
    </source>
</evidence>
<dbReference type="GO" id="GO:0005886">
    <property type="term" value="C:plasma membrane"/>
    <property type="evidence" value="ECO:0007669"/>
    <property type="project" value="UniProtKB-SubCell"/>
</dbReference>
<keyword evidence="5 15" id="KW-0679">Respiratory chain</keyword>
<keyword evidence="6 15" id="KW-0812">Transmembrane</keyword>
<dbReference type="Gene3D" id="2.60.40.420">
    <property type="entry name" value="Cupredoxins - blue copper proteins"/>
    <property type="match status" value="1"/>
</dbReference>
<sequence length="370" mass="39584">MKTLIKLIAVAAALGLSPASAFAQNTQPAPVAESLVADSQAAPAQPEEASPDQAAVNPEEPSDATVAESTYASNIMPEPGVGQPDGRMGLQDQYTGIGEEAAWFHDVILMPVIAAISILVLFLMVWVVVRYRRRANPEPSRTTHNTMIEVIWTLVPVIILVIIAVPSIRLLANQYSPPEADLTVKVMGNQWYWTYQYPDHGDFEVVSNMLSEEDAKARGEPRLLAVDNRMVVPAGATVKLIVTSNDVIHAFAVPAFWSKIDAVPGRLNETWFKVDRPGVYYGQCSELCGARHAYMPIAVEVVPPAQFAAWVASQGGTMPGAAPAPVTASDAIDDTSATETPQIPEPTLVNATGPAVPVEQAATVNPTEAE</sequence>
<evidence type="ECO:0000256" key="18">
    <source>
        <dbReference type="SAM" id="Phobius"/>
    </source>
</evidence>
<dbReference type="Pfam" id="PF02790">
    <property type="entry name" value="COX2_TM"/>
    <property type="match status" value="1"/>
</dbReference>
<evidence type="ECO:0000256" key="14">
    <source>
        <dbReference type="ARBA" id="ARBA00047816"/>
    </source>
</evidence>
<dbReference type="GO" id="GO:0005507">
    <property type="term" value="F:copper ion binding"/>
    <property type="evidence" value="ECO:0007669"/>
    <property type="project" value="InterPro"/>
</dbReference>
<dbReference type="PRINTS" id="PR01166">
    <property type="entry name" value="CYCOXIDASEII"/>
</dbReference>
<feature type="region of interest" description="Disordered" evidence="17">
    <location>
        <begin position="33"/>
        <end position="67"/>
    </location>
</feature>
<comment type="cofactor">
    <cofactor evidence="1">
        <name>heme</name>
        <dbReference type="ChEBI" id="CHEBI:30413"/>
    </cofactor>
</comment>
<keyword evidence="11 16" id="KW-0186">Copper</keyword>
<dbReference type="SUPFAM" id="SSF49503">
    <property type="entry name" value="Cupredoxins"/>
    <property type="match status" value="1"/>
</dbReference>
<dbReference type="PANTHER" id="PTHR22888">
    <property type="entry name" value="CYTOCHROME C OXIDASE, SUBUNIT II"/>
    <property type="match status" value="1"/>
</dbReference>
<dbReference type="GO" id="GO:0042773">
    <property type="term" value="P:ATP synthesis coupled electron transport"/>
    <property type="evidence" value="ECO:0007669"/>
    <property type="project" value="TreeGrafter"/>
</dbReference>
<feature type="domain" description="Cytochrome oxidase subunit II transmembrane region profile" evidence="21">
    <location>
        <begin position="82"/>
        <end position="178"/>
    </location>
</feature>
<comment type="similarity">
    <text evidence="3 15">Belongs to the cytochrome c oxidase subunit 2 family.</text>
</comment>
<evidence type="ECO:0000256" key="19">
    <source>
        <dbReference type="SAM" id="SignalP"/>
    </source>
</evidence>
<dbReference type="OrthoDB" id="9781261at2"/>
<dbReference type="Gene3D" id="1.10.287.90">
    <property type="match status" value="1"/>
</dbReference>
<evidence type="ECO:0000256" key="7">
    <source>
        <dbReference type="ARBA" id="ARBA00022723"/>
    </source>
</evidence>
<dbReference type="InterPro" id="IPR002429">
    <property type="entry name" value="CcO_II-like_C"/>
</dbReference>
<comment type="caution">
    <text evidence="22">The sequence shown here is derived from an EMBL/GenBank/DDBJ whole genome shotgun (WGS) entry which is preliminary data.</text>
</comment>
<evidence type="ECO:0000256" key="6">
    <source>
        <dbReference type="ARBA" id="ARBA00022692"/>
    </source>
</evidence>
<dbReference type="AlphaFoldDB" id="A0A2U2J2V4"/>
<comment type="function">
    <text evidence="13 16">Subunits I and II form the functional core of the enzyme complex. Electrons originating in cytochrome c are transferred via heme a and Cu(A) to the binuclear center formed by heme a3 and Cu(B).</text>
</comment>
<proteinExistence type="inferred from homology"/>
<evidence type="ECO:0000256" key="13">
    <source>
        <dbReference type="ARBA" id="ARBA00024688"/>
    </source>
</evidence>
<dbReference type="InterPro" id="IPR045187">
    <property type="entry name" value="CcO_II"/>
</dbReference>
<dbReference type="PANTHER" id="PTHR22888:SF9">
    <property type="entry name" value="CYTOCHROME C OXIDASE SUBUNIT 2"/>
    <property type="match status" value="1"/>
</dbReference>
<name>A0A2U2J2V4_9SPHN</name>
<dbReference type="EMBL" id="QFFF01000001">
    <property type="protein sequence ID" value="PWG02658.1"/>
    <property type="molecule type" value="Genomic_DNA"/>
</dbReference>
<dbReference type="InterPro" id="IPR014222">
    <property type="entry name" value="Cyt_c_oxidase_su2"/>
</dbReference>
<feature type="chain" id="PRO_5015470774" description="Cytochrome c oxidase subunit 2" evidence="19">
    <location>
        <begin position="24"/>
        <end position="370"/>
    </location>
</feature>
<dbReference type="RefSeq" id="WP_109270798.1">
    <property type="nucleotide sequence ID" value="NZ_QFFF01000001.1"/>
</dbReference>
<accession>A0A2U2J2V4</accession>
<keyword evidence="9 15" id="KW-0249">Electron transport</keyword>
<feature type="signal peptide" evidence="19">
    <location>
        <begin position="1"/>
        <end position="23"/>
    </location>
</feature>
<evidence type="ECO:0000256" key="1">
    <source>
        <dbReference type="ARBA" id="ARBA00001971"/>
    </source>
</evidence>
<comment type="subcellular location">
    <subcellularLocation>
        <location evidence="15">Cell membrane</location>
        <topology evidence="15">Multi-pass membrane protein</topology>
    </subcellularLocation>
    <subcellularLocation>
        <location evidence="2">Membrane</location>
        <topology evidence="2">Multi-pass membrane protein</topology>
    </subcellularLocation>
</comment>
<evidence type="ECO:0000313" key="23">
    <source>
        <dbReference type="Proteomes" id="UP000245916"/>
    </source>
</evidence>
<evidence type="ECO:0000256" key="11">
    <source>
        <dbReference type="ARBA" id="ARBA00023008"/>
    </source>
</evidence>
<comment type="cofactor">
    <cofactor evidence="16">
        <name>Cu cation</name>
        <dbReference type="ChEBI" id="CHEBI:23378"/>
    </cofactor>
    <text evidence="16">Binds a copper A center.</text>
</comment>
<dbReference type="InterPro" id="IPR008972">
    <property type="entry name" value="Cupredoxin"/>
</dbReference>
<dbReference type="InterPro" id="IPR011759">
    <property type="entry name" value="Cyt_c_oxidase_su2_TM_dom"/>
</dbReference>
<keyword evidence="8" id="KW-1278">Translocase</keyword>
<evidence type="ECO:0000256" key="15">
    <source>
        <dbReference type="RuleBase" id="RU000456"/>
    </source>
</evidence>
<evidence type="ECO:0000259" key="20">
    <source>
        <dbReference type="PROSITE" id="PS50857"/>
    </source>
</evidence>
<evidence type="ECO:0000256" key="12">
    <source>
        <dbReference type="ARBA" id="ARBA00023136"/>
    </source>
</evidence>
<feature type="transmembrane region" description="Helical" evidence="18">
    <location>
        <begin position="108"/>
        <end position="129"/>
    </location>
</feature>
<evidence type="ECO:0000256" key="4">
    <source>
        <dbReference type="ARBA" id="ARBA00022448"/>
    </source>
</evidence>
<feature type="transmembrane region" description="Helical" evidence="18">
    <location>
        <begin position="150"/>
        <end position="172"/>
    </location>
</feature>
<evidence type="ECO:0000256" key="2">
    <source>
        <dbReference type="ARBA" id="ARBA00004141"/>
    </source>
</evidence>
<dbReference type="InterPro" id="IPR034210">
    <property type="entry name" value="CcO_II_C"/>
</dbReference>
<organism evidence="22 23">
    <name type="scientific">Allosphingosinicella humi</name>
    <dbReference type="NCBI Taxonomy" id="2068657"/>
    <lineage>
        <taxon>Bacteria</taxon>
        <taxon>Pseudomonadati</taxon>
        <taxon>Pseudomonadota</taxon>
        <taxon>Alphaproteobacteria</taxon>
        <taxon>Sphingomonadales</taxon>
        <taxon>Sphingomonadaceae</taxon>
        <taxon>Allosphingosinicella</taxon>
    </lineage>
</organism>
<evidence type="ECO:0000259" key="21">
    <source>
        <dbReference type="PROSITE" id="PS50999"/>
    </source>
</evidence>
<dbReference type="CDD" id="cd13912">
    <property type="entry name" value="CcO_II_C"/>
    <property type="match status" value="1"/>
</dbReference>
<dbReference type="PROSITE" id="PS50999">
    <property type="entry name" value="COX2_TM"/>
    <property type="match status" value="1"/>
</dbReference>
<dbReference type="SUPFAM" id="SSF81464">
    <property type="entry name" value="Cytochrome c oxidase subunit II-like, transmembrane region"/>
    <property type="match status" value="1"/>
</dbReference>
<keyword evidence="23" id="KW-1185">Reference proteome</keyword>
<evidence type="ECO:0000256" key="3">
    <source>
        <dbReference type="ARBA" id="ARBA00007866"/>
    </source>
</evidence>
<dbReference type="GO" id="GO:0004129">
    <property type="term" value="F:cytochrome-c oxidase activity"/>
    <property type="evidence" value="ECO:0007669"/>
    <property type="project" value="UniProtKB-EC"/>
</dbReference>
<evidence type="ECO:0000313" key="22">
    <source>
        <dbReference type="EMBL" id="PWG02658.1"/>
    </source>
</evidence>
<protein>
    <recommendedName>
        <fullName evidence="16">Cytochrome c oxidase subunit 2</fullName>
        <ecNumber evidence="16">7.1.1.9</ecNumber>
    </recommendedName>
</protein>
<feature type="compositionally biased region" description="Low complexity" evidence="17">
    <location>
        <begin position="37"/>
        <end position="55"/>
    </location>
</feature>
<evidence type="ECO:0000256" key="17">
    <source>
        <dbReference type="SAM" id="MobiDB-lite"/>
    </source>
</evidence>
<dbReference type="Pfam" id="PF00116">
    <property type="entry name" value="COX2"/>
    <property type="match status" value="1"/>
</dbReference>
<dbReference type="NCBIfam" id="TIGR02866">
    <property type="entry name" value="CoxB"/>
    <property type="match status" value="1"/>
</dbReference>
<keyword evidence="4 15" id="KW-0813">Transport</keyword>
<feature type="region of interest" description="Disordered" evidence="17">
    <location>
        <begin position="319"/>
        <end position="370"/>
    </location>
</feature>
<reference evidence="22 23" key="1">
    <citation type="submission" date="2018-05" db="EMBL/GenBank/DDBJ databases">
        <title>Genome of Sphingosinicella humi QZX222.</title>
        <authorList>
            <person name="Qiao Z."/>
            <person name="Wang G."/>
        </authorList>
    </citation>
    <scope>NUCLEOTIDE SEQUENCE [LARGE SCALE GENOMIC DNA]</scope>
    <source>
        <strain evidence="22 23">QZX222</strain>
    </source>
</reference>
<gene>
    <name evidence="22" type="primary">coxB</name>
    <name evidence="22" type="ORF">DF286_07120</name>
</gene>
<keyword evidence="19" id="KW-0732">Signal</keyword>
<evidence type="ECO:0000256" key="9">
    <source>
        <dbReference type="ARBA" id="ARBA00022982"/>
    </source>
</evidence>
<keyword evidence="10 18" id="KW-1133">Transmembrane helix</keyword>
<dbReference type="Proteomes" id="UP000245916">
    <property type="component" value="Unassembled WGS sequence"/>
</dbReference>
<evidence type="ECO:0000256" key="8">
    <source>
        <dbReference type="ARBA" id="ARBA00022967"/>
    </source>
</evidence>
<dbReference type="InterPro" id="IPR001505">
    <property type="entry name" value="Copper_CuA"/>
</dbReference>
<dbReference type="InterPro" id="IPR036257">
    <property type="entry name" value="Cyt_c_oxidase_su2_TM_sf"/>
</dbReference>
<dbReference type="PROSITE" id="PS50857">
    <property type="entry name" value="COX2_CUA"/>
    <property type="match status" value="1"/>
</dbReference>
<evidence type="ECO:0000256" key="5">
    <source>
        <dbReference type="ARBA" id="ARBA00022660"/>
    </source>
</evidence>
<feature type="domain" description="Cytochrome oxidase subunit II copper A binding" evidence="20">
    <location>
        <begin position="179"/>
        <end position="313"/>
    </location>
</feature>